<dbReference type="RefSeq" id="WP_309666454.1">
    <property type="nucleotide sequence ID" value="NZ_JAVIZA010000001.1"/>
</dbReference>
<proteinExistence type="inferred from homology"/>
<evidence type="ECO:0000256" key="1">
    <source>
        <dbReference type="ARBA" id="ARBA00006484"/>
    </source>
</evidence>
<accession>A0ABU1I495</accession>
<dbReference type="Gene3D" id="3.40.225.10">
    <property type="entry name" value="Class II aldolase/adducin N-terminal domain"/>
    <property type="match status" value="1"/>
</dbReference>
<gene>
    <name evidence="4" type="ORF">QE367_001968</name>
</gene>
<dbReference type="SUPFAM" id="SSF53639">
    <property type="entry name" value="AraD/HMP-PK domain-like"/>
    <property type="match status" value="1"/>
</dbReference>
<name>A0ABU1I495_9MICO</name>
<evidence type="ECO:0000313" key="5">
    <source>
        <dbReference type="Proteomes" id="UP001260188"/>
    </source>
</evidence>
<dbReference type="InterPro" id="IPR001303">
    <property type="entry name" value="Aldolase_II/adducin_N"/>
</dbReference>
<keyword evidence="2" id="KW-0560">Oxidoreductase</keyword>
<dbReference type="InterPro" id="IPR002347">
    <property type="entry name" value="SDR_fam"/>
</dbReference>
<sequence>MTPSPEVSAALDDIVRVSRALGGDPSFVLHGGGNTSITARGEDVTGEPVDLVLVKGSGWDLATIEPAGFAPLRRERLEALLRLPHLDDPTMVNELRQASLDASAPTASIEALLHAHLPGRVALHSHADAIVAVTDRDVPDDEIAAALGPRVAVLPYVMPGFPLARLVADTDLSGVDALVLRNHGLFTFGDDPDAVLARHREIVARAAEVSGIVAPETNAGEPGAGETGAGEGGIPSWGTIEAIANLRADIARAAGRPLLLRQSRSHRAAAFAACPDVSAATTRGTATPEHVIYTKRHPLVGRDVAAYASAYRAYVERHRQRQTGPVTPLDPAPRVVLDPELGMLTAGDTVRDVGVAADIAEHTIAVIQAADAIGGYRSLDEAQSFDIEYWSLEQAKLAGRRRAPLAGEVAIVTGAASGIGRAVAERLLADGAAVVGVDLDPGVRHAFAGDVWRGVVGDVADPAVIERTLDEAVRTYGGVDMLVVAAGIFPRSQSIADLDDATWERALRVNATAPLRLMRAAHPHLALSPRGGRVVLVSTKNVVAPGPGVAAYSASKTAAAQLARVAALEWAADGIRVNQVEPDAVFDTAIWTPELLAQRAASYGLSIEEYRTRNLLRIEVRSAMVAEAVAVFCEQLPATTGAHLSVDGGNDRVI</sequence>
<dbReference type="Pfam" id="PF00596">
    <property type="entry name" value="Aldolase_II"/>
    <property type="match status" value="1"/>
</dbReference>
<evidence type="ECO:0000313" key="4">
    <source>
        <dbReference type="EMBL" id="MDR6167764.1"/>
    </source>
</evidence>
<dbReference type="PRINTS" id="PR00081">
    <property type="entry name" value="GDHRDH"/>
</dbReference>
<dbReference type="EMBL" id="JAVIZA010000001">
    <property type="protein sequence ID" value="MDR6167764.1"/>
    <property type="molecule type" value="Genomic_DNA"/>
</dbReference>
<evidence type="ECO:0000259" key="3">
    <source>
        <dbReference type="SMART" id="SM01007"/>
    </source>
</evidence>
<dbReference type="PANTHER" id="PTHR24321">
    <property type="entry name" value="DEHYDROGENASES, SHORT CHAIN"/>
    <property type="match status" value="1"/>
</dbReference>
<dbReference type="PANTHER" id="PTHR24321:SF14">
    <property type="entry name" value="SHORT-CHAIN TYPE DEHYDROGENASE_REDUCTASE BLR2146-RELATED"/>
    <property type="match status" value="1"/>
</dbReference>
<organism evidence="4 5">
    <name type="scientific">Microbacterium paludicola</name>
    <dbReference type="NCBI Taxonomy" id="300019"/>
    <lineage>
        <taxon>Bacteria</taxon>
        <taxon>Bacillati</taxon>
        <taxon>Actinomycetota</taxon>
        <taxon>Actinomycetes</taxon>
        <taxon>Micrococcales</taxon>
        <taxon>Microbacteriaceae</taxon>
        <taxon>Microbacterium</taxon>
    </lineage>
</organism>
<comment type="caution">
    <text evidence="4">The sequence shown here is derived from an EMBL/GenBank/DDBJ whole genome shotgun (WGS) entry which is preliminary data.</text>
</comment>
<keyword evidence="5" id="KW-1185">Reference proteome</keyword>
<protein>
    <submittedName>
        <fullName evidence="4">Rhamnose utilization protein RhaD (Predicted bifunctional aldolase and dehydrogenase)/NAD(P)-dependent dehydrogenase (Short-subunit alcohol dehydrogenase family)</fullName>
    </submittedName>
</protein>
<dbReference type="SMART" id="SM01007">
    <property type="entry name" value="Aldolase_II"/>
    <property type="match status" value="1"/>
</dbReference>
<comment type="similarity">
    <text evidence="1">Belongs to the short-chain dehydrogenases/reductases (SDR) family.</text>
</comment>
<dbReference type="InterPro" id="IPR036291">
    <property type="entry name" value="NAD(P)-bd_dom_sf"/>
</dbReference>
<reference evidence="4 5" key="1">
    <citation type="submission" date="2023-08" db="EMBL/GenBank/DDBJ databases">
        <title>Functional and genomic diversity of the sorghum phyllosphere microbiome.</title>
        <authorList>
            <person name="Shade A."/>
        </authorList>
    </citation>
    <scope>NUCLEOTIDE SEQUENCE [LARGE SCALE GENOMIC DNA]</scope>
    <source>
        <strain evidence="4 5">SORGH_AS_0919</strain>
    </source>
</reference>
<feature type="domain" description="Class II aldolase/adducin N-terminal" evidence="3">
    <location>
        <begin position="13"/>
        <end position="210"/>
    </location>
</feature>
<dbReference type="InterPro" id="IPR036409">
    <property type="entry name" value="Aldolase_II/adducin_N_sf"/>
</dbReference>
<dbReference type="Gene3D" id="3.40.50.720">
    <property type="entry name" value="NAD(P)-binding Rossmann-like Domain"/>
    <property type="match status" value="1"/>
</dbReference>
<dbReference type="Proteomes" id="UP001260188">
    <property type="component" value="Unassembled WGS sequence"/>
</dbReference>
<evidence type="ECO:0000256" key="2">
    <source>
        <dbReference type="ARBA" id="ARBA00023002"/>
    </source>
</evidence>
<dbReference type="SUPFAM" id="SSF51735">
    <property type="entry name" value="NAD(P)-binding Rossmann-fold domains"/>
    <property type="match status" value="1"/>
</dbReference>
<dbReference type="Pfam" id="PF00106">
    <property type="entry name" value="adh_short"/>
    <property type="match status" value="1"/>
</dbReference>